<feature type="binding site" evidence="19">
    <location>
        <position position="64"/>
    </location>
    <ligand>
        <name>Mg(2+)</name>
        <dbReference type="ChEBI" id="CHEBI:18420"/>
        <label>2</label>
    </ligand>
</feature>
<feature type="active site" description="Proton acceptor; for GTP cyclohydrolase activity" evidence="19">
    <location>
        <position position="370"/>
    </location>
</feature>
<comment type="caution">
    <text evidence="22">The sequence shown here is derived from an EMBL/GenBank/DDBJ whole genome shotgun (WGS) entry which is preliminary data.</text>
</comment>
<dbReference type="InterPro" id="IPR017945">
    <property type="entry name" value="DHBP_synth_RibB-like_a/b_dom"/>
</dbReference>
<evidence type="ECO:0000256" key="16">
    <source>
        <dbReference type="ARBA" id="ARBA00023268"/>
    </source>
</evidence>
<evidence type="ECO:0000256" key="15">
    <source>
        <dbReference type="ARBA" id="ARBA00023239"/>
    </source>
</evidence>
<dbReference type="PANTHER" id="PTHR21327:SF18">
    <property type="entry name" value="3,4-DIHYDROXY-2-BUTANONE 4-PHOSPHATE SYNTHASE"/>
    <property type="match status" value="1"/>
</dbReference>
<comment type="catalytic activity">
    <reaction evidence="1 19">
        <text>D-ribulose 5-phosphate = (2S)-2-hydroxy-3-oxobutyl phosphate + formate + H(+)</text>
        <dbReference type="Rhea" id="RHEA:18457"/>
        <dbReference type="ChEBI" id="CHEBI:15378"/>
        <dbReference type="ChEBI" id="CHEBI:15740"/>
        <dbReference type="ChEBI" id="CHEBI:58121"/>
        <dbReference type="ChEBI" id="CHEBI:58830"/>
        <dbReference type="EC" id="4.1.99.12"/>
    </reaction>
</comment>
<evidence type="ECO:0000256" key="9">
    <source>
        <dbReference type="ARBA" id="ARBA00022741"/>
    </source>
</evidence>
<comment type="similarity">
    <text evidence="6 19">In the N-terminal section; belongs to the DHBP synthase family.</text>
</comment>
<keyword evidence="13 19" id="KW-0342">GTP-binding</keyword>
<evidence type="ECO:0000256" key="11">
    <source>
        <dbReference type="ARBA" id="ARBA00022833"/>
    </source>
</evidence>
<comment type="catalytic activity">
    <reaction evidence="18 19">
        <text>GTP + 4 H2O = 2,5-diamino-6-hydroxy-4-(5-phosphoribosylamino)-pyrimidine + formate + 2 phosphate + 3 H(+)</text>
        <dbReference type="Rhea" id="RHEA:23704"/>
        <dbReference type="ChEBI" id="CHEBI:15377"/>
        <dbReference type="ChEBI" id="CHEBI:15378"/>
        <dbReference type="ChEBI" id="CHEBI:15740"/>
        <dbReference type="ChEBI" id="CHEBI:37565"/>
        <dbReference type="ChEBI" id="CHEBI:43474"/>
        <dbReference type="ChEBI" id="CHEBI:58614"/>
        <dbReference type="EC" id="3.5.4.25"/>
    </reaction>
</comment>
<dbReference type="Pfam" id="PF00925">
    <property type="entry name" value="GTP_cyclohydro2"/>
    <property type="match status" value="1"/>
</dbReference>
<feature type="binding site" evidence="19">
    <location>
        <begin position="176"/>
        <end position="180"/>
    </location>
    <ligand>
        <name>D-ribulose 5-phosphate</name>
        <dbReference type="ChEBI" id="CHEBI:58121"/>
    </ligand>
</feature>
<keyword evidence="10 19" id="KW-0378">Hydrolase</keyword>
<feature type="binding site" evidence="19">
    <location>
        <position position="68"/>
    </location>
    <ligand>
        <name>D-ribulose 5-phosphate</name>
        <dbReference type="ChEBI" id="CHEBI:58121"/>
    </ligand>
</feature>
<dbReference type="FunFam" id="3.40.50.10990:FF:000001">
    <property type="entry name" value="Riboflavin biosynthesis protein RibBA"/>
    <property type="match status" value="1"/>
</dbReference>
<dbReference type="PANTHER" id="PTHR21327">
    <property type="entry name" value="GTP CYCLOHYDROLASE II-RELATED"/>
    <property type="match status" value="1"/>
</dbReference>
<keyword evidence="14 19" id="KW-0464">Manganese</keyword>
<keyword evidence="7 19" id="KW-0686">Riboflavin biosynthesis</keyword>
<dbReference type="HAMAP" id="MF_00180">
    <property type="entry name" value="RibB"/>
    <property type="match status" value="1"/>
</dbReference>
<dbReference type="InterPro" id="IPR000422">
    <property type="entry name" value="DHBP_synthase_RibB"/>
</dbReference>
<evidence type="ECO:0000256" key="13">
    <source>
        <dbReference type="ARBA" id="ARBA00023134"/>
    </source>
</evidence>
<comment type="function">
    <text evidence="17 19">Catalyzes the conversion of GTP to 2,5-diamino-6-ribosylamino-4(3H)-pyrimidinone 5'-phosphate (DARP), formate and pyrophosphate.</text>
</comment>
<comment type="function">
    <text evidence="3 19">Catalyzes the conversion of D-ribulose 5-phosphate to formate and 3,4-dihydroxy-2-butanone 4-phosphate.</text>
</comment>
<evidence type="ECO:0000256" key="20">
    <source>
        <dbReference type="SAM" id="MobiDB-lite"/>
    </source>
</evidence>
<evidence type="ECO:0000256" key="2">
    <source>
        <dbReference type="ARBA" id="ARBA00001936"/>
    </source>
</evidence>
<feature type="region of interest" description="DHBP synthase" evidence="19">
    <location>
        <begin position="1"/>
        <end position="239"/>
    </location>
</feature>
<dbReference type="GO" id="GO:0005829">
    <property type="term" value="C:cytosol"/>
    <property type="evidence" value="ECO:0007669"/>
    <property type="project" value="TreeGrafter"/>
</dbReference>
<comment type="similarity">
    <text evidence="19">In the C-terminal section; belongs to the GTP cyclohydrolase II family.</text>
</comment>
<evidence type="ECO:0000256" key="17">
    <source>
        <dbReference type="ARBA" id="ARBA00043932"/>
    </source>
</evidence>
<dbReference type="NCBIfam" id="NF001591">
    <property type="entry name" value="PRK00393.1"/>
    <property type="match status" value="1"/>
</dbReference>
<feature type="region of interest" description="Disordered" evidence="20">
    <location>
        <begin position="1"/>
        <end position="33"/>
    </location>
</feature>
<feature type="binding site" evidence="19">
    <location>
        <position position="393"/>
    </location>
    <ligand>
        <name>GTP</name>
        <dbReference type="ChEBI" id="CHEBI:37565"/>
    </ligand>
</feature>
<evidence type="ECO:0000256" key="8">
    <source>
        <dbReference type="ARBA" id="ARBA00022723"/>
    </source>
</evidence>
<dbReference type="Gene3D" id="3.90.870.10">
    <property type="entry name" value="DHBP synthase"/>
    <property type="match status" value="1"/>
</dbReference>
<gene>
    <name evidence="19" type="primary">ribBA</name>
    <name evidence="22" type="ORF">DI525_05790</name>
</gene>
<reference evidence="22 23" key="1">
    <citation type="submission" date="2017-08" db="EMBL/GenBank/DDBJ databases">
        <title>Infants hospitalized years apart are colonized by the same room-sourced microbial strains.</title>
        <authorList>
            <person name="Brooks B."/>
            <person name="Olm M.R."/>
            <person name="Firek B.A."/>
            <person name="Baker R."/>
            <person name="Thomas B.C."/>
            <person name="Morowitz M.J."/>
            <person name="Banfield J.F."/>
        </authorList>
    </citation>
    <scope>NUCLEOTIDE SEQUENCE [LARGE SCALE GENOMIC DNA]</scope>
    <source>
        <strain evidence="22">S2_003_000_R1_3</strain>
    </source>
</reference>
<dbReference type="GO" id="GO:0008270">
    <property type="term" value="F:zinc ion binding"/>
    <property type="evidence" value="ECO:0007669"/>
    <property type="project" value="UniProtKB-UniRule"/>
</dbReference>
<comment type="cofactor">
    <cofactor evidence="19">
        <name>Zn(2+)</name>
        <dbReference type="ChEBI" id="CHEBI:29105"/>
    </cofactor>
    <text evidence="19">Binds 1 zinc ion per subunit.</text>
</comment>
<dbReference type="HAMAP" id="MF_01283">
    <property type="entry name" value="RibBA"/>
    <property type="match status" value="1"/>
</dbReference>
<dbReference type="PIRSF" id="PIRSF001259">
    <property type="entry name" value="RibA"/>
    <property type="match status" value="1"/>
</dbReference>
<dbReference type="Pfam" id="PF00926">
    <property type="entry name" value="DHBP_synthase"/>
    <property type="match status" value="1"/>
</dbReference>
<dbReference type="InterPro" id="IPR000926">
    <property type="entry name" value="RibA"/>
</dbReference>
<evidence type="ECO:0000313" key="23">
    <source>
        <dbReference type="Proteomes" id="UP000249432"/>
    </source>
</evidence>
<dbReference type="Gene3D" id="3.40.50.10990">
    <property type="entry name" value="GTP cyclohydrolase II"/>
    <property type="match status" value="1"/>
</dbReference>
<dbReference type="UniPathway" id="UPA00275">
    <property type="reaction ID" value="UER00399"/>
</dbReference>
<keyword evidence="9 19" id="KW-0547">Nucleotide-binding</keyword>
<dbReference type="NCBIfam" id="TIGR00505">
    <property type="entry name" value="ribA"/>
    <property type="match status" value="1"/>
</dbReference>
<evidence type="ECO:0000256" key="4">
    <source>
        <dbReference type="ARBA" id="ARBA00004853"/>
    </source>
</evidence>
<feature type="compositionally biased region" description="Polar residues" evidence="20">
    <location>
        <begin position="1"/>
        <end position="11"/>
    </location>
</feature>
<dbReference type="NCBIfam" id="TIGR00506">
    <property type="entry name" value="ribB"/>
    <property type="match status" value="1"/>
</dbReference>
<feature type="binding site" evidence="19">
    <location>
        <position position="358"/>
    </location>
    <ligand>
        <name>GTP</name>
        <dbReference type="ChEBI" id="CHEBI:37565"/>
    </ligand>
</feature>
<dbReference type="GO" id="GO:0003935">
    <property type="term" value="F:GTP cyclohydrolase II activity"/>
    <property type="evidence" value="ECO:0007669"/>
    <property type="project" value="UniProtKB-UniRule"/>
</dbReference>
<feature type="binding site" evidence="19">
    <location>
        <begin position="336"/>
        <end position="338"/>
    </location>
    <ligand>
        <name>GTP</name>
        <dbReference type="ChEBI" id="CHEBI:37565"/>
    </ligand>
</feature>
<evidence type="ECO:0000256" key="1">
    <source>
        <dbReference type="ARBA" id="ARBA00000141"/>
    </source>
</evidence>
<proteinExistence type="inferred from homology"/>
<keyword evidence="11 19" id="KW-0862">Zinc</keyword>
<evidence type="ECO:0000256" key="14">
    <source>
        <dbReference type="ARBA" id="ARBA00023211"/>
    </source>
</evidence>
<dbReference type="SUPFAM" id="SSF142695">
    <property type="entry name" value="RibA-like"/>
    <property type="match status" value="1"/>
</dbReference>
<evidence type="ECO:0000256" key="7">
    <source>
        <dbReference type="ARBA" id="ARBA00022619"/>
    </source>
</evidence>
<evidence type="ECO:0000256" key="10">
    <source>
        <dbReference type="ARBA" id="ARBA00022801"/>
    </source>
</evidence>
<dbReference type="AlphaFoldDB" id="A0A2W5UNP5"/>
<evidence type="ECO:0000256" key="3">
    <source>
        <dbReference type="ARBA" id="ARBA00002284"/>
    </source>
</evidence>
<dbReference type="EMBL" id="QFRA01000011">
    <property type="protein sequence ID" value="PZR04914.1"/>
    <property type="molecule type" value="Genomic_DNA"/>
</dbReference>
<feature type="site" description="Essential for DHBP synthase activity" evidence="19">
    <location>
        <position position="200"/>
    </location>
</feature>
<evidence type="ECO:0000256" key="12">
    <source>
        <dbReference type="ARBA" id="ARBA00022842"/>
    </source>
</evidence>
<feature type="binding site" evidence="19">
    <location>
        <position position="310"/>
    </location>
    <ligand>
        <name>Zn(2+)</name>
        <dbReference type="ChEBI" id="CHEBI:29105"/>
        <note>catalytic</note>
    </ligand>
</feature>
<dbReference type="FunFam" id="3.90.870.10:FF:000001">
    <property type="entry name" value="Riboflavin biosynthesis protein RibBA"/>
    <property type="match status" value="1"/>
</dbReference>
<dbReference type="EC" id="4.1.99.12" evidence="19"/>
<dbReference type="InterPro" id="IPR016299">
    <property type="entry name" value="Riboflavin_synth_RibBA"/>
</dbReference>
<evidence type="ECO:0000313" key="22">
    <source>
        <dbReference type="EMBL" id="PZR04914.1"/>
    </source>
</evidence>
<dbReference type="CDD" id="cd00641">
    <property type="entry name" value="GTP_cyclohydro2"/>
    <property type="match status" value="1"/>
</dbReference>
<organism evidence="22 23">
    <name type="scientific">Corynebacterium kroppenstedtii</name>
    <dbReference type="NCBI Taxonomy" id="161879"/>
    <lineage>
        <taxon>Bacteria</taxon>
        <taxon>Bacillati</taxon>
        <taxon>Actinomycetota</taxon>
        <taxon>Actinomycetes</taxon>
        <taxon>Mycobacteriales</taxon>
        <taxon>Corynebacteriaceae</taxon>
        <taxon>Corynebacterium</taxon>
    </lineage>
</organism>
<comment type="pathway">
    <text evidence="5 19">Cofactor biosynthesis; riboflavin biosynthesis; 2-hydroxy-3-oxobutyl phosphate from D-ribulose 5-phosphate: step 1/1.</text>
</comment>
<feature type="binding site" evidence="19">
    <location>
        <position position="308"/>
    </location>
    <ligand>
        <name>Zn(2+)</name>
        <dbReference type="ChEBI" id="CHEBI:29105"/>
        <note>catalytic</note>
    </ligand>
</feature>
<feature type="domain" description="GTP cyclohydrolase II" evidence="21">
    <location>
        <begin position="245"/>
        <end position="413"/>
    </location>
</feature>
<dbReference type="SUPFAM" id="SSF55821">
    <property type="entry name" value="YrdC/RibB"/>
    <property type="match status" value="1"/>
</dbReference>
<feature type="region of interest" description="GTP cyclohydrolase II" evidence="19">
    <location>
        <begin position="240"/>
        <end position="461"/>
    </location>
</feature>
<dbReference type="NCBIfam" id="NF006803">
    <property type="entry name" value="PRK09311.1"/>
    <property type="match status" value="1"/>
</dbReference>
<dbReference type="GO" id="GO:0008686">
    <property type="term" value="F:3,4-dihydroxy-2-butanone-4-phosphate synthase activity"/>
    <property type="evidence" value="ECO:0007669"/>
    <property type="project" value="UniProtKB-UniRule"/>
</dbReference>
<dbReference type="GO" id="GO:0009231">
    <property type="term" value="P:riboflavin biosynthetic process"/>
    <property type="evidence" value="ECO:0007669"/>
    <property type="project" value="UniProtKB-UniRule"/>
</dbReference>
<dbReference type="HAMAP" id="MF_00179">
    <property type="entry name" value="RibA"/>
    <property type="match status" value="1"/>
</dbReference>
<comment type="cofactor">
    <cofactor evidence="2">
        <name>Mn(2+)</name>
        <dbReference type="ChEBI" id="CHEBI:29035"/>
    </cofactor>
</comment>
<dbReference type="GO" id="GO:0000287">
    <property type="term" value="F:magnesium ion binding"/>
    <property type="evidence" value="ECO:0007669"/>
    <property type="project" value="UniProtKB-UniRule"/>
</dbReference>
<feature type="binding site" evidence="19">
    <location>
        <begin position="292"/>
        <end position="296"/>
    </location>
    <ligand>
        <name>GTP</name>
        <dbReference type="ChEBI" id="CHEBI:37565"/>
    </ligand>
</feature>
<feature type="active site" description="Nucleophile; for GTP cyclohydrolase activity" evidence="19">
    <location>
        <position position="372"/>
    </location>
</feature>
<feature type="binding site" evidence="19">
    <location>
        <position position="297"/>
    </location>
    <ligand>
        <name>Zn(2+)</name>
        <dbReference type="ChEBI" id="CHEBI:29105"/>
        <note>catalytic</note>
    </ligand>
</feature>
<evidence type="ECO:0000256" key="6">
    <source>
        <dbReference type="ARBA" id="ARBA00005520"/>
    </source>
</evidence>
<name>A0A2W5UNP5_9CORY</name>
<comment type="pathway">
    <text evidence="4 19">Cofactor biosynthesis; riboflavin biosynthesis; 5-amino-6-(D-ribitylamino)uracil from GTP: step 1/4.</text>
</comment>
<keyword evidence="16 19" id="KW-0511">Multifunctional enzyme</keyword>
<dbReference type="InterPro" id="IPR036144">
    <property type="entry name" value="RibA-like_sf"/>
</dbReference>
<feature type="site" description="Essential for DHBP synthase activity" evidence="19">
    <location>
        <position position="162"/>
    </location>
</feature>
<dbReference type="RefSeq" id="WP_303734817.1">
    <property type="nucleotide sequence ID" value="NZ_CAKZHK010000009.1"/>
</dbReference>
<sequence length="461" mass="50184">MEQHAVTTHQNDLAEPQSHSHDQRSDPQNSHTYRGNIQLNTIDEAIRDIAAGKPVIVVDDEDRENEGDMIIAADRITAASLAFMVRYSSGYVCVGMTDEDADRCDLPPMVTRNQDKKSTAYTVTVDAAEGGTTGISATDRAHTIRLLASPDSGPADFTRPGHVVPLRARPGGVLVRAGHTEAAVDLARLAHLNPAGALCEVVSEEDPTTMARGPELRRFADEHSLTMISIDQLIAYRRNTEQLVERVVETTLPTPYGRFTAIGYRNAIDGLEHVALVVGDPSDNGGEDVLVRVHSECLTGDVFGSRRCDCGDQLHQAMEEVYKEGRGVVLYMRGHEGRGIGLLNKLQAYKLQDDGYDTVDANIELGKPADAREYGTGSAILSDLGVTSMILLSNNPTKRAGLKGHGLRISGRRSIEVNVYPENLNYLRTKRDKMGHDLPSLNAWEAAHTPGHAEPSAKPNE</sequence>
<dbReference type="GO" id="GO:0005525">
    <property type="term" value="F:GTP binding"/>
    <property type="evidence" value="ECO:0007669"/>
    <property type="project" value="UniProtKB-KW"/>
</dbReference>
<dbReference type="InterPro" id="IPR032677">
    <property type="entry name" value="GTP_cyclohydro_II"/>
</dbReference>
<comment type="cofactor">
    <cofactor evidence="19">
        <name>Mg(2+)</name>
        <dbReference type="ChEBI" id="CHEBI:18420"/>
    </cofactor>
    <cofactor evidence="19">
        <name>Mn(2+)</name>
        <dbReference type="ChEBI" id="CHEBI:29035"/>
    </cofactor>
    <text evidence="19">Binds 2 divalent metal cations per subunit. Magnesium or manganese.</text>
</comment>
<evidence type="ECO:0000256" key="18">
    <source>
        <dbReference type="ARBA" id="ARBA00049295"/>
    </source>
</evidence>
<dbReference type="GO" id="GO:0030145">
    <property type="term" value="F:manganese ion binding"/>
    <property type="evidence" value="ECO:0007669"/>
    <property type="project" value="UniProtKB-UniRule"/>
</dbReference>
<evidence type="ECO:0000256" key="5">
    <source>
        <dbReference type="ARBA" id="ARBA00004904"/>
    </source>
</evidence>
<feature type="binding site" evidence="19">
    <location>
        <position position="200"/>
    </location>
    <ligand>
        <name>D-ribulose 5-phosphate</name>
        <dbReference type="ChEBI" id="CHEBI:58121"/>
    </ligand>
</feature>
<feature type="binding site" evidence="19">
    <location>
        <position position="64"/>
    </location>
    <ligand>
        <name>Mg(2+)</name>
        <dbReference type="ChEBI" id="CHEBI:18420"/>
        <label>1</label>
    </ligand>
</feature>
<dbReference type="EC" id="3.5.4.25" evidence="19"/>
<keyword evidence="15 19" id="KW-0456">Lyase</keyword>
<accession>A0A2W5UNP5</accession>
<dbReference type="Proteomes" id="UP000249432">
    <property type="component" value="Unassembled WGS sequence"/>
</dbReference>
<keyword evidence="8 19" id="KW-0479">Metal-binding</keyword>
<feature type="binding site" evidence="19">
    <location>
        <begin position="63"/>
        <end position="64"/>
    </location>
    <ligand>
        <name>D-ribulose 5-phosphate</name>
        <dbReference type="ChEBI" id="CHEBI:58121"/>
    </ligand>
</feature>
<evidence type="ECO:0000259" key="21">
    <source>
        <dbReference type="Pfam" id="PF00925"/>
    </source>
</evidence>
<evidence type="ECO:0000256" key="19">
    <source>
        <dbReference type="HAMAP-Rule" id="MF_01283"/>
    </source>
</evidence>
<feature type="binding site" evidence="19">
    <location>
        <position position="313"/>
    </location>
    <ligand>
        <name>GTP</name>
        <dbReference type="ChEBI" id="CHEBI:37565"/>
    </ligand>
</feature>
<feature type="binding site" evidence="19">
    <location>
        <position position="398"/>
    </location>
    <ligand>
        <name>GTP</name>
        <dbReference type="ChEBI" id="CHEBI:37565"/>
    </ligand>
</feature>
<keyword evidence="12 19" id="KW-0460">Magnesium</keyword>
<protein>
    <recommendedName>
        <fullName evidence="19">Riboflavin biosynthesis protein RibBA</fullName>
    </recommendedName>
    <domain>
        <recommendedName>
            <fullName evidence="19">3,4-dihydroxy-2-butanone 4-phosphate synthase</fullName>
            <shortName evidence="19">DHBP synthase</shortName>
            <ecNumber evidence="19">4.1.99.12</ecNumber>
        </recommendedName>
    </domain>
    <domain>
        <recommendedName>
            <fullName evidence="19">GTP cyclohydrolase-2</fullName>
            <ecNumber evidence="19">3.5.4.25</ecNumber>
        </recommendedName>
        <alternativeName>
            <fullName evidence="19">GTP cyclohydrolase II</fullName>
        </alternativeName>
    </domain>
</protein>
<feature type="binding site" evidence="19">
    <location>
        <position position="179"/>
    </location>
    <ligand>
        <name>Mg(2+)</name>
        <dbReference type="ChEBI" id="CHEBI:18420"/>
        <label>2</label>
    </ligand>
</feature>